<dbReference type="InterPro" id="IPR051681">
    <property type="entry name" value="Ser/Thr_Kinases-Pseudokinases"/>
</dbReference>
<proteinExistence type="predicted"/>
<name>J3LW44_ORYBR</name>
<dbReference type="GO" id="GO:0005524">
    <property type="term" value="F:ATP binding"/>
    <property type="evidence" value="ECO:0007669"/>
    <property type="project" value="InterPro"/>
</dbReference>
<reference evidence="2" key="2">
    <citation type="submission" date="2013-04" db="UniProtKB">
        <authorList>
            <consortium name="EnsemblPlants"/>
        </authorList>
    </citation>
    <scope>IDENTIFICATION</scope>
</reference>
<dbReference type="AlphaFoldDB" id="J3LW44"/>
<protein>
    <recommendedName>
        <fullName evidence="1">Protein kinase domain-containing protein</fullName>
    </recommendedName>
</protein>
<evidence type="ECO:0000259" key="1">
    <source>
        <dbReference type="PROSITE" id="PS50011"/>
    </source>
</evidence>
<dbReference type="STRING" id="4533.J3LW44"/>
<organism evidence="2">
    <name type="scientific">Oryza brachyantha</name>
    <name type="common">malo sina</name>
    <dbReference type="NCBI Taxonomy" id="4533"/>
    <lineage>
        <taxon>Eukaryota</taxon>
        <taxon>Viridiplantae</taxon>
        <taxon>Streptophyta</taxon>
        <taxon>Embryophyta</taxon>
        <taxon>Tracheophyta</taxon>
        <taxon>Spermatophyta</taxon>
        <taxon>Magnoliopsida</taxon>
        <taxon>Liliopsida</taxon>
        <taxon>Poales</taxon>
        <taxon>Poaceae</taxon>
        <taxon>BOP clade</taxon>
        <taxon>Oryzoideae</taxon>
        <taxon>Oryzeae</taxon>
        <taxon>Oryzinae</taxon>
        <taxon>Oryza</taxon>
    </lineage>
</organism>
<dbReference type="Gramene" id="OB04G13690.1">
    <property type="protein sequence ID" value="OB04G13690.1"/>
    <property type="gene ID" value="OB04G13690"/>
</dbReference>
<feature type="domain" description="Protein kinase" evidence="1">
    <location>
        <begin position="18"/>
        <end position="139"/>
    </location>
</feature>
<evidence type="ECO:0000313" key="3">
    <source>
        <dbReference type="Proteomes" id="UP000006038"/>
    </source>
</evidence>
<dbReference type="GO" id="GO:0005886">
    <property type="term" value="C:plasma membrane"/>
    <property type="evidence" value="ECO:0007669"/>
    <property type="project" value="TreeGrafter"/>
</dbReference>
<dbReference type="InterPro" id="IPR011009">
    <property type="entry name" value="Kinase-like_dom_sf"/>
</dbReference>
<reference evidence="2" key="1">
    <citation type="journal article" date="2013" name="Nat. Commun.">
        <title>Whole-genome sequencing of Oryza brachyantha reveals mechanisms underlying Oryza genome evolution.</title>
        <authorList>
            <person name="Chen J."/>
            <person name="Huang Q."/>
            <person name="Gao D."/>
            <person name="Wang J."/>
            <person name="Lang Y."/>
            <person name="Liu T."/>
            <person name="Li B."/>
            <person name="Bai Z."/>
            <person name="Luis Goicoechea J."/>
            <person name="Liang C."/>
            <person name="Chen C."/>
            <person name="Zhang W."/>
            <person name="Sun S."/>
            <person name="Liao Y."/>
            <person name="Zhang X."/>
            <person name="Yang L."/>
            <person name="Song C."/>
            <person name="Wang M."/>
            <person name="Shi J."/>
            <person name="Liu G."/>
            <person name="Liu J."/>
            <person name="Zhou H."/>
            <person name="Zhou W."/>
            <person name="Yu Q."/>
            <person name="An N."/>
            <person name="Chen Y."/>
            <person name="Cai Q."/>
            <person name="Wang B."/>
            <person name="Liu B."/>
            <person name="Min J."/>
            <person name="Huang Y."/>
            <person name="Wu H."/>
            <person name="Li Z."/>
            <person name="Zhang Y."/>
            <person name="Yin Y."/>
            <person name="Song W."/>
            <person name="Jiang J."/>
            <person name="Jackson S.A."/>
            <person name="Wing R.A."/>
            <person name="Wang J."/>
            <person name="Chen M."/>
        </authorList>
    </citation>
    <scope>NUCLEOTIDE SEQUENCE [LARGE SCALE GENOMIC DNA]</scope>
    <source>
        <strain evidence="2">cv. IRGC 101232</strain>
    </source>
</reference>
<dbReference type="Gene3D" id="3.30.200.20">
    <property type="entry name" value="Phosphorylase Kinase, domain 1"/>
    <property type="match status" value="1"/>
</dbReference>
<dbReference type="Proteomes" id="UP000006038">
    <property type="component" value="Chromosome 4"/>
</dbReference>
<dbReference type="eggNOG" id="KOG0192">
    <property type="taxonomic scope" value="Eukaryota"/>
</dbReference>
<dbReference type="PROSITE" id="PS50011">
    <property type="entry name" value="PROTEIN_KINASE_DOM"/>
    <property type="match status" value="1"/>
</dbReference>
<accession>J3LW44</accession>
<dbReference type="SUPFAM" id="SSF56112">
    <property type="entry name" value="Protein kinase-like (PK-like)"/>
    <property type="match status" value="1"/>
</dbReference>
<dbReference type="HOGENOM" id="CLU_1716055_0_0_1"/>
<sequence length="139" mass="15720">NAGGEVPKVLWEIDLSRLEINDFIRQELSGTLFCGKYHGRDVAVKLLEWGRDGRSTPEQIAQLGEPLRDVANAWHQMDHPSIAKLVGAFIGNSPPPDTTSFVLVEHLTGGTLKDYLIKHMERKLSYKNSSTLHWQWREG</sequence>
<dbReference type="InterPro" id="IPR000719">
    <property type="entry name" value="Prot_kinase_dom"/>
</dbReference>
<dbReference type="PANTHER" id="PTHR44329">
    <property type="entry name" value="SERINE/THREONINE-PROTEIN KINASE TNNI3K-RELATED"/>
    <property type="match status" value="1"/>
</dbReference>
<dbReference type="PANTHER" id="PTHR44329:SF287">
    <property type="entry name" value="OS12G0605900 PROTEIN"/>
    <property type="match status" value="1"/>
</dbReference>
<dbReference type="GO" id="GO:0004674">
    <property type="term" value="F:protein serine/threonine kinase activity"/>
    <property type="evidence" value="ECO:0007669"/>
    <property type="project" value="TreeGrafter"/>
</dbReference>
<dbReference type="EnsemblPlants" id="OB04G13690.1">
    <property type="protein sequence ID" value="OB04G13690.1"/>
    <property type="gene ID" value="OB04G13690"/>
</dbReference>
<evidence type="ECO:0000313" key="2">
    <source>
        <dbReference type="EnsemblPlants" id="OB04G13690.1"/>
    </source>
</evidence>
<keyword evidence="3" id="KW-1185">Reference proteome</keyword>